<dbReference type="Pfam" id="PF00583">
    <property type="entry name" value="Acetyltransf_1"/>
    <property type="match status" value="2"/>
</dbReference>
<accession>A0A495Y0S0</accession>
<name>A0A495Y0S0_9MICO</name>
<protein>
    <submittedName>
        <fullName evidence="2">Mycothiol synthase</fullName>
    </submittedName>
</protein>
<dbReference type="CDD" id="cd04301">
    <property type="entry name" value="NAT_SF"/>
    <property type="match status" value="2"/>
</dbReference>
<feature type="domain" description="N-acetyltransferase" evidence="1">
    <location>
        <begin position="190"/>
        <end position="348"/>
    </location>
</feature>
<keyword evidence="3" id="KW-1185">Reference proteome</keyword>
<dbReference type="EMBL" id="RBXT01000001">
    <property type="protein sequence ID" value="RKT77558.1"/>
    <property type="molecule type" value="Genomic_DNA"/>
</dbReference>
<dbReference type="PROSITE" id="PS51186">
    <property type="entry name" value="GNAT"/>
    <property type="match status" value="2"/>
</dbReference>
<sequence length="350" mass="38468">MTDLPDEPTARAALDSFTGIRWRPLERDDLRAVADFYRECETHDANPERTALSDLEEYWDSERSVPEEDTLVAWDDDGAVVAVAWSGCNRAVTERRGVHLGGAVHPQHRGRGIGRAVLRWQIAHAVAWDRRTRTAGFGPLVVRLAAPSDQADVRDLAARHGMPTERYFFEMSRPLTGLTGLSDVPSPTGIRLTGWAPERSAEVHHLLNVAFRDHWGHVDSTPQMWQEQTGSSAFRPGWSVLAVDEASDEVVGAALNTAYEQDWEPQGFTEGYTDMLGVARDHRGRGIASALLLASMHRFREAGLEAAGLGVDSDNPSGALRLYEGLGYRRTASTVVHQLAVDDARGPGEG</sequence>
<dbReference type="RefSeq" id="WP_170165701.1">
    <property type="nucleotide sequence ID" value="NZ_RBXT01000001.1"/>
</dbReference>
<gene>
    <name evidence="2" type="ORF">DFJ68_0981</name>
</gene>
<dbReference type="SUPFAM" id="SSF55729">
    <property type="entry name" value="Acyl-CoA N-acyltransferases (Nat)"/>
    <property type="match status" value="2"/>
</dbReference>
<evidence type="ECO:0000313" key="2">
    <source>
        <dbReference type="EMBL" id="RKT77558.1"/>
    </source>
</evidence>
<dbReference type="InterPro" id="IPR000182">
    <property type="entry name" value="GNAT_dom"/>
</dbReference>
<dbReference type="Gene3D" id="3.40.630.30">
    <property type="match status" value="1"/>
</dbReference>
<dbReference type="Proteomes" id="UP000278440">
    <property type="component" value="Unassembled WGS sequence"/>
</dbReference>
<evidence type="ECO:0000313" key="3">
    <source>
        <dbReference type="Proteomes" id="UP000278440"/>
    </source>
</evidence>
<evidence type="ECO:0000259" key="1">
    <source>
        <dbReference type="PROSITE" id="PS51186"/>
    </source>
</evidence>
<comment type="caution">
    <text evidence="2">The sequence shown here is derived from an EMBL/GenBank/DDBJ whole genome shotgun (WGS) entry which is preliminary data.</text>
</comment>
<dbReference type="InterPro" id="IPR016181">
    <property type="entry name" value="Acyl_CoA_acyltransferase"/>
</dbReference>
<dbReference type="GO" id="GO:0016747">
    <property type="term" value="F:acyltransferase activity, transferring groups other than amino-acyl groups"/>
    <property type="evidence" value="ECO:0007669"/>
    <property type="project" value="InterPro"/>
</dbReference>
<reference evidence="2 3" key="1">
    <citation type="submission" date="2018-10" db="EMBL/GenBank/DDBJ databases">
        <title>Sequencing the genomes of 1000 actinobacteria strains.</title>
        <authorList>
            <person name="Klenk H.-P."/>
        </authorList>
    </citation>
    <scope>NUCLEOTIDE SEQUENCE [LARGE SCALE GENOMIC DNA]</scope>
    <source>
        <strain evidence="2 3">DSM 44267</strain>
    </source>
</reference>
<organism evidence="2 3">
    <name type="scientific">Terracoccus luteus</name>
    <dbReference type="NCBI Taxonomy" id="53356"/>
    <lineage>
        <taxon>Bacteria</taxon>
        <taxon>Bacillati</taxon>
        <taxon>Actinomycetota</taxon>
        <taxon>Actinomycetes</taxon>
        <taxon>Micrococcales</taxon>
        <taxon>Intrasporangiaceae</taxon>
        <taxon>Terracoccus</taxon>
    </lineage>
</organism>
<dbReference type="AlphaFoldDB" id="A0A495Y0S0"/>
<feature type="domain" description="N-acetyltransferase" evidence="1">
    <location>
        <begin position="20"/>
        <end position="176"/>
    </location>
</feature>
<dbReference type="PANTHER" id="PTHR43072">
    <property type="entry name" value="N-ACETYLTRANSFERASE"/>
    <property type="match status" value="1"/>
</dbReference>
<proteinExistence type="predicted"/>